<dbReference type="PANTHER" id="PTHR30012:SF0">
    <property type="entry name" value="TYPE II SECRETION SYSTEM PROTEIN F-RELATED"/>
    <property type="match status" value="1"/>
</dbReference>
<dbReference type="STRING" id="290052.ASU35_13115"/>
<keyword evidence="11" id="KW-1185">Reference proteome</keyword>
<dbReference type="PANTHER" id="PTHR30012">
    <property type="entry name" value="GENERAL SECRETION PATHWAY PROTEIN"/>
    <property type="match status" value="1"/>
</dbReference>
<dbReference type="AlphaFoldDB" id="A0A0V8QCY9"/>
<sequence>MVTNEFVSYFCLEMSLLLHAGITIEDGLYLMAEDEKNKSICQLLEAIAKKVEDGTVLSEAIRETQDFPEYVCDMLETGEKTGRMEQALQALAEYYDSRVQLARQIKNALLYPAVLFLLMMLIIVLLLVKVLPVFDKVYAQLGGRMTGGAGALLHAGQVLNQSLPFLCVFLGVVVLLGILAARQYSVRERCISLYNRCSGNRGIGKKIRTARFTQAMAMGMMSGLHTEEAFELAAMFFDDVEQAKQSYQCCLRLIEEGKELPKAMKETGLMEPFYCHILELGIKSGTADTAIAEIARRQEEEVQALIYQRVGWIEPTIVIIASILVGTILLTVMLPLLNIMSSIG</sequence>
<keyword evidence="6 8" id="KW-1133">Transmembrane helix</keyword>
<dbReference type="GO" id="GO:0005886">
    <property type="term" value="C:plasma membrane"/>
    <property type="evidence" value="ECO:0007669"/>
    <property type="project" value="UniProtKB-SubCell"/>
</dbReference>
<accession>A0A0V8QCY9</accession>
<evidence type="ECO:0000256" key="7">
    <source>
        <dbReference type="ARBA" id="ARBA00023136"/>
    </source>
</evidence>
<dbReference type="InterPro" id="IPR003004">
    <property type="entry name" value="GspF/PilC"/>
</dbReference>
<feature type="domain" description="Type II secretion system protein GspF" evidence="9">
    <location>
        <begin position="10"/>
        <end position="132"/>
    </location>
</feature>
<evidence type="ECO:0000256" key="1">
    <source>
        <dbReference type="ARBA" id="ARBA00004429"/>
    </source>
</evidence>
<evidence type="ECO:0000313" key="10">
    <source>
        <dbReference type="EMBL" id="KSV58418.1"/>
    </source>
</evidence>
<comment type="subcellular location">
    <subcellularLocation>
        <location evidence="1">Cell inner membrane</location>
        <topology evidence="1">Multi-pass membrane protein</topology>
    </subcellularLocation>
</comment>
<evidence type="ECO:0000256" key="5">
    <source>
        <dbReference type="ARBA" id="ARBA00022692"/>
    </source>
</evidence>
<proteinExistence type="inferred from homology"/>
<dbReference type="InterPro" id="IPR018076">
    <property type="entry name" value="T2SS_GspF_dom"/>
</dbReference>
<evidence type="ECO:0000256" key="2">
    <source>
        <dbReference type="ARBA" id="ARBA00005745"/>
    </source>
</evidence>
<keyword evidence="4" id="KW-0997">Cell inner membrane</keyword>
<dbReference type="Proteomes" id="UP000054874">
    <property type="component" value="Unassembled WGS sequence"/>
</dbReference>
<dbReference type="FunFam" id="1.20.81.30:FF:000001">
    <property type="entry name" value="Type II secretion system protein F"/>
    <property type="match status" value="1"/>
</dbReference>
<evidence type="ECO:0000259" key="9">
    <source>
        <dbReference type="Pfam" id="PF00482"/>
    </source>
</evidence>
<reference evidence="10 11" key="1">
    <citation type="submission" date="2015-11" db="EMBL/GenBank/DDBJ databases">
        <title>Butyribacter intestini gen. nov., sp. nov., a butyric acid-producing bacterium of the family Lachnospiraceae isolated from the human faeces.</title>
        <authorList>
            <person name="Zou Y."/>
            <person name="Xue W."/>
            <person name="Luo G."/>
            <person name="Lv M."/>
        </authorList>
    </citation>
    <scope>NUCLEOTIDE SEQUENCE [LARGE SCALE GENOMIC DNA]</scope>
    <source>
        <strain evidence="10 11">ACET-33324</strain>
    </source>
</reference>
<name>A0A0V8QCY9_9FIRM</name>
<keyword evidence="5 8" id="KW-0812">Transmembrane</keyword>
<dbReference type="Pfam" id="PF00482">
    <property type="entry name" value="T2SSF"/>
    <property type="match status" value="2"/>
</dbReference>
<dbReference type="OrthoDB" id="1733538at2"/>
<keyword evidence="7 8" id="KW-0472">Membrane</keyword>
<evidence type="ECO:0000256" key="4">
    <source>
        <dbReference type="ARBA" id="ARBA00022519"/>
    </source>
</evidence>
<dbReference type="Gene3D" id="1.20.81.30">
    <property type="entry name" value="Type II secretion system (T2SS), domain F"/>
    <property type="match status" value="2"/>
</dbReference>
<dbReference type="PRINTS" id="PR00812">
    <property type="entry name" value="BCTERIALGSPF"/>
</dbReference>
<feature type="transmembrane region" description="Helical" evidence="8">
    <location>
        <begin position="317"/>
        <end position="337"/>
    </location>
</feature>
<evidence type="ECO:0000256" key="8">
    <source>
        <dbReference type="SAM" id="Phobius"/>
    </source>
</evidence>
<feature type="transmembrane region" description="Helical" evidence="8">
    <location>
        <begin position="162"/>
        <end position="181"/>
    </location>
</feature>
<keyword evidence="3" id="KW-1003">Cell membrane</keyword>
<evidence type="ECO:0000256" key="6">
    <source>
        <dbReference type="ARBA" id="ARBA00022989"/>
    </source>
</evidence>
<evidence type="ECO:0000313" key="11">
    <source>
        <dbReference type="Proteomes" id="UP000054874"/>
    </source>
</evidence>
<gene>
    <name evidence="10" type="ORF">ASU35_13115</name>
</gene>
<protein>
    <recommendedName>
        <fullName evidence="9">Type II secretion system protein GspF domain-containing protein</fullName>
    </recommendedName>
</protein>
<comment type="similarity">
    <text evidence="2">Belongs to the GSP F family.</text>
</comment>
<dbReference type="InterPro" id="IPR042094">
    <property type="entry name" value="T2SS_GspF_sf"/>
</dbReference>
<dbReference type="RefSeq" id="WP_058353347.1">
    <property type="nucleotide sequence ID" value="NZ_CABMMD010000174.1"/>
</dbReference>
<comment type="caution">
    <text evidence="10">The sequence shown here is derived from an EMBL/GenBank/DDBJ whole genome shotgun (WGS) entry which is preliminary data.</text>
</comment>
<feature type="transmembrane region" description="Helical" evidence="8">
    <location>
        <begin position="108"/>
        <end position="128"/>
    </location>
</feature>
<evidence type="ECO:0000256" key="3">
    <source>
        <dbReference type="ARBA" id="ARBA00022475"/>
    </source>
</evidence>
<feature type="domain" description="Type II secretion system protein GspF" evidence="9">
    <location>
        <begin position="212"/>
        <end position="335"/>
    </location>
</feature>
<organism evidence="10 11">
    <name type="scientific">Acetivibrio ethanolgignens</name>
    <dbReference type="NCBI Taxonomy" id="290052"/>
    <lineage>
        <taxon>Bacteria</taxon>
        <taxon>Bacillati</taxon>
        <taxon>Bacillota</taxon>
        <taxon>Clostridia</taxon>
        <taxon>Eubacteriales</taxon>
        <taxon>Oscillospiraceae</taxon>
        <taxon>Acetivibrio</taxon>
    </lineage>
</organism>
<dbReference type="EMBL" id="LNAM01000174">
    <property type="protein sequence ID" value="KSV58418.1"/>
    <property type="molecule type" value="Genomic_DNA"/>
</dbReference>